<dbReference type="AlphaFoldDB" id="A0A4S2DLI4"/>
<dbReference type="RefSeq" id="WP_136007284.1">
    <property type="nucleotide sequence ID" value="NZ_SRYR01000005.1"/>
</dbReference>
<keyword evidence="2" id="KW-1185">Reference proteome</keyword>
<name>A0A4S2DLI4_9CLOT</name>
<comment type="caution">
    <text evidence="1">The sequence shown here is derived from an EMBL/GenBank/DDBJ whole genome shotgun (WGS) entry which is preliminary data.</text>
</comment>
<reference evidence="1 2" key="1">
    <citation type="submission" date="2019-04" db="EMBL/GenBank/DDBJ databases">
        <title>Microbes associate with the intestines of laboratory mice.</title>
        <authorList>
            <person name="Navarre W."/>
            <person name="Wong E."/>
            <person name="Huang K."/>
            <person name="Tropini C."/>
            <person name="Ng K."/>
            <person name="Yu B."/>
        </authorList>
    </citation>
    <scope>NUCLEOTIDE SEQUENCE [LARGE SCALE GENOMIC DNA]</scope>
    <source>
        <strain evidence="1 2">NM50_B9-20</strain>
    </source>
</reference>
<protein>
    <submittedName>
        <fullName evidence="1">Uncharacterized protein</fullName>
    </submittedName>
</protein>
<evidence type="ECO:0000313" key="1">
    <source>
        <dbReference type="EMBL" id="TGY41841.1"/>
    </source>
</evidence>
<dbReference type="Proteomes" id="UP000306888">
    <property type="component" value="Unassembled WGS sequence"/>
</dbReference>
<evidence type="ECO:0000313" key="2">
    <source>
        <dbReference type="Proteomes" id="UP000306888"/>
    </source>
</evidence>
<accession>A0A4S2DLI4</accession>
<gene>
    <name evidence="1" type="ORF">E5347_11015</name>
</gene>
<dbReference type="OrthoDB" id="1901318at2"/>
<proteinExistence type="predicted"/>
<organism evidence="1 2">
    <name type="scientific">Clostridium sartagoforme</name>
    <dbReference type="NCBI Taxonomy" id="84031"/>
    <lineage>
        <taxon>Bacteria</taxon>
        <taxon>Bacillati</taxon>
        <taxon>Bacillota</taxon>
        <taxon>Clostridia</taxon>
        <taxon>Eubacteriales</taxon>
        <taxon>Clostridiaceae</taxon>
        <taxon>Clostridium</taxon>
    </lineage>
</organism>
<sequence>MGKFAEFFDSIDKLFSEEKEQKLKAKLAKKIKDTIFTDDILEKLNEHDFTGLADEEEEVVMLFSSIFPVILEDKDIVFRLYKHKIEVDFSSEMKDRYIYILSDGRYTSGMFKCFNISDEEYVIGMKIIIDAIPKLKKSLLETLSNYDKIVSSNNNSENYKEKIEISEKNYIELIEYIEKNNK</sequence>
<dbReference type="EMBL" id="SRYR01000005">
    <property type="protein sequence ID" value="TGY41841.1"/>
    <property type="molecule type" value="Genomic_DNA"/>
</dbReference>